<dbReference type="RefSeq" id="WP_037449103.1">
    <property type="nucleotide sequence ID" value="NZ_AVFL01000004.1"/>
</dbReference>
<keyword evidence="5" id="KW-1185">Reference proteome</keyword>
<dbReference type="PANTHER" id="PTHR42693">
    <property type="entry name" value="ARYLSULFATASE FAMILY MEMBER"/>
    <property type="match status" value="1"/>
</dbReference>
<dbReference type="InterPro" id="IPR017850">
    <property type="entry name" value="Alkaline_phosphatase_core_sf"/>
</dbReference>
<feature type="region of interest" description="Disordered" evidence="2">
    <location>
        <begin position="297"/>
        <end position="316"/>
    </location>
</feature>
<sequence length="553" mass="60819">MSRRWFSISLVLALGALGAGGYLTWSRLARPERLNVIVLTVESFRADFIRPDITPNLLAAARSGSRFTNHHTLSAWTAPGVISVLTGTGPFEQGVQAQRQTVPLDWKTPLETLSDAGWRVAGLQSFMQIDTFRGLGLTVEPGEEPVPWLGRQVGATSPFVLWHHYLGTHLPYQPSPAHMPDLDALLPPGDSAARERMEAVRTRPTVRHGTVAFQPTDAPAVAALHAATYREFDDWFGAFWAFFRASELDRDTILVVTADHGDEHLERGHVGHASTTHAGHLYEELVHIPLFIWTPPPDGRRRDSDRGEDRGEGRVLDARTDHRDIMTTVMRRLGVKPELPLAGRDLLADPIGPGQPWMALTSKAGFQEEDPEAISEYRTAIAEGPWKLHLDHRDGAVAARRLFDLSADPGELRDLAALHPEIVDRLSAPLEAAFATRRVIGPGARSGGGDGEAPVWRTPAGSATVPFEAVAQGFRMEWTGAEAGDHVIQYEAGEGLLSLKGELDVRGTAREFGPIDQAYWKTFILPYGKVRLRVGLAGRSDRWSEWVVMTPVP</sequence>
<reference evidence="4 5" key="1">
    <citation type="submission" date="2013-08" db="EMBL/GenBank/DDBJ databases">
        <title>The genome sequence of Skermanella stibiiresistens.</title>
        <authorList>
            <person name="Zhu W."/>
            <person name="Wang G."/>
        </authorList>
    </citation>
    <scope>NUCLEOTIDE SEQUENCE [LARGE SCALE GENOMIC DNA]</scope>
    <source>
        <strain evidence="4 5">SB22</strain>
    </source>
</reference>
<dbReference type="EMBL" id="AVFL01000004">
    <property type="protein sequence ID" value="EWY41512.1"/>
    <property type="molecule type" value="Genomic_DNA"/>
</dbReference>
<dbReference type="STRING" id="1385369.N825_27855"/>
<dbReference type="Gene3D" id="3.40.720.10">
    <property type="entry name" value="Alkaline Phosphatase, subunit A"/>
    <property type="match status" value="1"/>
</dbReference>
<evidence type="ECO:0000256" key="1">
    <source>
        <dbReference type="ARBA" id="ARBA00008779"/>
    </source>
</evidence>
<protein>
    <recommendedName>
        <fullName evidence="3">Sulfatase N-terminal domain-containing protein</fullName>
    </recommendedName>
</protein>
<evidence type="ECO:0000313" key="4">
    <source>
        <dbReference type="EMBL" id="EWY41512.1"/>
    </source>
</evidence>
<name>W9H9X4_9PROT</name>
<dbReference type="GO" id="GO:0004065">
    <property type="term" value="F:arylsulfatase activity"/>
    <property type="evidence" value="ECO:0007669"/>
    <property type="project" value="TreeGrafter"/>
</dbReference>
<proteinExistence type="inferred from homology"/>
<dbReference type="Pfam" id="PF00884">
    <property type="entry name" value="Sulfatase"/>
    <property type="match status" value="1"/>
</dbReference>
<dbReference type="Proteomes" id="UP000019486">
    <property type="component" value="Unassembled WGS sequence"/>
</dbReference>
<feature type="compositionally biased region" description="Basic and acidic residues" evidence="2">
    <location>
        <begin position="298"/>
        <end position="316"/>
    </location>
</feature>
<evidence type="ECO:0000259" key="3">
    <source>
        <dbReference type="Pfam" id="PF00884"/>
    </source>
</evidence>
<organism evidence="4 5">
    <name type="scientific">Skermanella stibiiresistens SB22</name>
    <dbReference type="NCBI Taxonomy" id="1385369"/>
    <lineage>
        <taxon>Bacteria</taxon>
        <taxon>Pseudomonadati</taxon>
        <taxon>Pseudomonadota</taxon>
        <taxon>Alphaproteobacteria</taxon>
        <taxon>Rhodospirillales</taxon>
        <taxon>Azospirillaceae</taxon>
        <taxon>Skermanella</taxon>
    </lineage>
</organism>
<evidence type="ECO:0000313" key="5">
    <source>
        <dbReference type="Proteomes" id="UP000019486"/>
    </source>
</evidence>
<feature type="domain" description="Sulfatase N-terminal" evidence="3">
    <location>
        <begin position="156"/>
        <end position="335"/>
    </location>
</feature>
<dbReference type="PANTHER" id="PTHR42693:SF33">
    <property type="entry name" value="ARYLSULFATASE"/>
    <property type="match status" value="1"/>
</dbReference>
<dbReference type="AlphaFoldDB" id="W9H9X4"/>
<evidence type="ECO:0000256" key="2">
    <source>
        <dbReference type="SAM" id="MobiDB-lite"/>
    </source>
</evidence>
<gene>
    <name evidence="4" type="ORF">N825_27855</name>
</gene>
<dbReference type="SUPFAM" id="SSF53649">
    <property type="entry name" value="Alkaline phosphatase-like"/>
    <property type="match status" value="1"/>
</dbReference>
<comment type="caution">
    <text evidence="4">The sequence shown here is derived from an EMBL/GenBank/DDBJ whole genome shotgun (WGS) entry which is preliminary data.</text>
</comment>
<accession>W9H9X4</accession>
<dbReference type="InterPro" id="IPR050738">
    <property type="entry name" value="Sulfatase"/>
</dbReference>
<comment type="similarity">
    <text evidence="1">Belongs to the sulfatase family.</text>
</comment>
<dbReference type="OrthoDB" id="9771966at2"/>
<dbReference type="InterPro" id="IPR000917">
    <property type="entry name" value="Sulfatase_N"/>
</dbReference>
<dbReference type="Gene3D" id="3.30.1120.10">
    <property type="match status" value="1"/>
</dbReference>